<dbReference type="Proteomes" id="UP001054252">
    <property type="component" value="Unassembled WGS sequence"/>
</dbReference>
<dbReference type="EMBL" id="BPVZ01000264">
    <property type="protein sequence ID" value="GKV48643.1"/>
    <property type="molecule type" value="Genomic_DNA"/>
</dbReference>
<name>A0AAV5MGJ5_9ROSI</name>
<reference evidence="2 3" key="1">
    <citation type="journal article" date="2021" name="Commun. Biol.">
        <title>The genome of Shorea leprosula (Dipterocarpaceae) highlights the ecological relevance of drought in aseasonal tropical rainforests.</title>
        <authorList>
            <person name="Ng K.K.S."/>
            <person name="Kobayashi M.J."/>
            <person name="Fawcett J.A."/>
            <person name="Hatakeyama M."/>
            <person name="Paape T."/>
            <person name="Ng C.H."/>
            <person name="Ang C.C."/>
            <person name="Tnah L.H."/>
            <person name="Lee C.T."/>
            <person name="Nishiyama T."/>
            <person name="Sese J."/>
            <person name="O'Brien M.J."/>
            <person name="Copetti D."/>
            <person name="Mohd Noor M.I."/>
            <person name="Ong R.C."/>
            <person name="Putra M."/>
            <person name="Sireger I.Z."/>
            <person name="Indrioko S."/>
            <person name="Kosugi Y."/>
            <person name="Izuno A."/>
            <person name="Isagi Y."/>
            <person name="Lee S.L."/>
            <person name="Shimizu K.K."/>
        </authorList>
    </citation>
    <scope>NUCLEOTIDE SEQUENCE [LARGE SCALE GENOMIC DNA]</scope>
    <source>
        <strain evidence="2">214</strain>
    </source>
</reference>
<keyword evidence="3" id="KW-1185">Reference proteome</keyword>
<gene>
    <name evidence="2" type="ORF">SLEP1_g55442</name>
</gene>
<feature type="compositionally biased region" description="Gly residues" evidence="1">
    <location>
        <begin position="79"/>
        <end position="88"/>
    </location>
</feature>
<evidence type="ECO:0000313" key="2">
    <source>
        <dbReference type="EMBL" id="GKV48643.1"/>
    </source>
</evidence>
<protein>
    <submittedName>
        <fullName evidence="2">Uncharacterized protein</fullName>
    </submittedName>
</protein>
<comment type="caution">
    <text evidence="2">The sequence shown here is derived from an EMBL/GenBank/DDBJ whole genome shotgun (WGS) entry which is preliminary data.</text>
</comment>
<dbReference type="AlphaFoldDB" id="A0AAV5MGJ5"/>
<sequence>MEPRSGRANRSKKPKSGNAGCYTTFWSNDQSLQFSFRCHLSWPQWLHCSRGRRRRRCRKRMSSTRSRLQGMTKRKNLLGGVGLGDETD</sequence>
<evidence type="ECO:0000313" key="3">
    <source>
        <dbReference type="Proteomes" id="UP001054252"/>
    </source>
</evidence>
<organism evidence="2 3">
    <name type="scientific">Rubroshorea leprosula</name>
    <dbReference type="NCBI Taxonomy" id="152421"/>
    <lineage>
        <taxon>Eukaryota</taxon>
        <taxon>Viridiplantae</taxon>
        <taxon>Streptophyta</taxon>
        <taxon>Embryophyta</taxon>
        <taxon>Tracheophyta</taxon>
        <taxon>Spermatophyta</taxon>
        <taxon>Magnoliopsida</taxon>
        <taxon>eudicotyledons</taxon>
        <taxon>Gunneridae</taxon>
        <taxon>Pentapetalae</taxon>
        <taxon>rosids</taxon>
        <taxon>malvids</taxon>
        <taxon>Malvales</taxon>
        <taxon>Dipterocarpaceae</taxon>
        <taxon>Rubroshorea</taxon>
    </lineage>
</organism>
<accession>A0AAV5MGJ5</accession>
<proteinExistence type="predicted"/>
<evidence type="ECO:0000256" key="1">
    <source>
        <dbReference type="SAM" id="MobiDB-lite"/>
    </source>
</evidence>
<feature type="region of interest" description="Disordered" evidence="1">
    <location>
        <begin position="57"/>
        <end position="88"/>
    </location>
</feature>